<proteinExistence type="predicted"/>
<gene>
    <name evidence="1" type="ORF">FB567DRAFT_579235</name>
</gene>
<protein>
    <submittedName>
        <fullName evidence="1">Uncharacterized protein</fullName>
    </submittedName>
</protein>
<dbReference type="OrthoDB" id="5397557at2759"/>
<organism evidence="1 2">
    <name type="scientific">Paraphoma chrysanthemicola</name>
    <dbReference type="NCBI Taxonomy" id="798071"/>
    <lineage>
        <taxon>Eukaryota</taxon>
        <taxon>Fungi</taxon>
        <taxon>Dikarya</taxon>
        <taxon>Ascomycota</taxon>
        <taxon>Pezizomycotina</taxon>
        <taxon>Dothideomycetes</taxon>
        <taxon>Pleosporomycetidae</taxon>
        <taxon>Pleosporales</taxon>
        <taxon>Pleosporineae</taxon>
        <taxon>Phaeosphaeriaceae</taxon>
        <taxon>Paraphoma</taxon>
    </lineage>
</organism>
<sequence length="92" mass="10419">MLHYMVSELQLHVLGLCDDATLFQLMHVSSAVRIETRKLFWSRPNEWYEVGSTWLLAGAFAGHTYAALDHDLGCVQSLYVAFTNFEPLKDAA</sequence>
<name>A0A8K0VZ61_9PLEO</name>
<keyword evidence="2" id="KW-1185">Reference proteome</keyword>
<comment type="caution">
    <text evidence="1">The sequence shown here is derived from an EMBL/GenBank/DDBJ whole genome shotgun (WGS) entry which is preliminary data.</text>
</comment>
<dbReference type="AlphaFoldDB" id="A0A8K0VZ61"/>
<reference evidence="1" key="1">
    <citation type="journal article" date="2021" name="Nat. Commun.">
        <title>Genetic determinants of endophytism in the Arabidopsis root mycobiome.</title>
        <authorList>
            <person name="Mesny F."/>
            <person name="Miyauchi S."/>
            <person name="Thiergart T."/>
            <person name="Pickel B."/>
            <person name="Atanasova L."/>
            <person name="Karlsson M."/>
            <person name="Huettel B."/>
            <person name="Barry K.W."/>
            <person name="Haridas S."/>
            <person name="Chen C."/>
            <person name="Bauer D."/>
            <person name="Andreopoulos W."/>
            <person name="Pangilinan J."/>
            <person name="LaButti K."/>
            <person name="Riley R."/>
            <person name="Lipzen A."/>
            <person name="Clum A."/>
            <person name="Drula E."/>
            <person name="Henrissat B."/>
            <person name="Kohler A."/>
            <person name="Grigoriev I.V."/>
            <person name="Martin F.M."/>
            <person name="Hacquard S."/>
        </authorList>
    </citation>
    <scope>NUCLEOTIDE SEQUENCE</scope>
    <source>
        <strain evidence="1">MPI-SDFR-AT-0120</strain>
    </source>
</reference>
<evidence type="ECO:0000313" key="1">
    <source>
        <dbReference type="EMBL" id="KAH7088344.1"/>
    </source>
</evidence>
<feature type="non-terminal residue" evidence="1">
    <location>
        <position position="92"/>
    </location>
</feature>
<dbReference type="EMBL" id="JAGMVJ010000008">
    <property type="protein sequence ID" value="KAH7088344.1"/>
    <property type="molecule type" value="Genomic_DNA"/>
</dbReference>
<dbReference type="Proteomes" id="UP000813461">
    <property type="component" value="Unassembled WGS sequence"/>
</dbReference>
<accession>A0A8K0VZ61</accession>
<evidence type="ECO:0000313" key="2">
    <source>
        <dbReference type="Proteomes" id="UP000813461"/>
    </source>
</evidence>